<keyword evidence="3 5" id="KW-1133">Transmembrane helix</keyword>
<keyword evidence="7" id="KW-1185">Reference proteome</keyword>
<evidence type="ECO:0000313" key="7">
    <source>
        <dbReference type="Proteomes" id="UP000256964"/>
    </source>
</evidence>
<name>A0A371D177_9APHY</name>
<dbReference type="STRING" id="139420.A0A371D177"/>
<sequence>MSSTNNTLCPSDNQAVIDQSGFWSSDGIDWDAHKIGWLIAGVCAIVTLLLTAINVTFHCRNYTNPGEQRQMYVTLPLASYLLSCGNPFSTLPTFGVGDCAEVQSLRRADGSATDVHHSVLAK</sequence>
<accession>A0A371D177</accession>
<keyword evidence="4 5" id="KW-0472">Membrane</keyword>
<gene>
    <name evidence="6" type="ORF">OH76DRAFT_1485552</name>
</gene>
<protein>
    <submittedName>
        <fullName evidence="6">Uncharacterized protein</fullName>
    </submittedName>
</protein>
<evidence type="ECO:0000313" key="6">
    <source>
        <dbReference type="EMBL" id="RDX46297.1"/>
    </source>
</evidence>
<dbReference type="GO" id="GO:0016020">
    <property type="term" value="C:membrane"/>
    <property type="evidence" value="ECO:0007669"/>
    <property type="project" value="UniProtKB-SubCell"/>
</dbReference>
<evidence type="ECO:0000256" key="1">
    <source>
        <dbReference type="ARBA" id="ARBA00004141"/>
    </source>
</evidence>
<comment type="subcellular location">
    <subcellularLocation>
        <location evidence="1">Membrane</location>
        <topology evidence="1">Multi-pass membrane protein</topology>
    </subcellularLocation>
</comment>
<dbReference type="InterPro" id="IPR005178">
    <property type="entry name" value="Ostalpha/TMEM184C"/>
</dbReference>
<dbReference type="EMBL" id="KZ857428">
    <property type="protein sequence ID" value="RDX46297.1"/>
    <property type="molecule type" value="Genomic_DNA"/>
</dbReference>
<reference evidence="6 7" key="1">
    <citation type="journal article" date="2018" name="Biotechnol. Biofuels">
        <title>Integrative visual omics of the white-rot fungus Polyporus brumalis exposes the biotechnological potential of its oxidative enzymes for delignifying raw plant biomass.</title>
        <authorList>
            <person name="Miyauchi S."/>
            <person name="Rancon A."/>
            <person name="Drula E."/>
            <person name="Hage H."/>
            <person name="Chaduli D."/>
            <person name="Favel A."/>
            <person name="Grisel S."/>
            <person name="Henrissat B."/>
            <person name="Herpoel-Gimbert I."/>
            <person name="Ruiz-Duenas F.J."/>
            <person name="Chevret D."/>
            <person name="Hainaut M."/>
            <person name="Lin J."/>
            <person name="Wang M."/>
            <person name="Pangilinan J."/>
            <person name="Lipzen A."/>
            <person name="Lesage-Meessen L."/>
            <person name="Navarro D."/>
            <person name="Riley R."/>
            <person name="Grigoriev I.V."/>
            <person name="Zhou S."/>
            <person name="Raouche S."/>
            <person name="Rosso M.N."/>
        </authorList>
    </citation>
    <scope>NUCLEOTIDE SEQUENCE [LARGE SCALE GENOMIC DNA]</scope>
    <source>
        <strain evidence="6 7">BRFM 1820</strain>
    </source>
</reference>
<evidence type="ECO:0000256" key="3">
    <source>
        <dbReference type="ARBA" id="ARBA00022989"/>
    </source>
</evidence>
<keyword evidence="2 5" id="KW-0812">Transmembrane</keyword>
<evidence type="ECO:0000256" key="4">
    <source>
        <dbReference type="ARBA" id="ARBA00023136"/>
    </source>
</evidence>
<evidence type="ECO:0000256" key="2">
    <source>
        <dbReference type="ARBA" id="ARBA00022692"/>
    </source>
</evidence>
<dbReference type="Pfam" id="PF03619">
    <property type="entry name" value="Solute_trans_a"/>
    <property type="match status" value="1"/>
</dbReference>
<feature type="transmembrane region" description="Helical" evidence="5">
    <location>
        <begin position="35"/>
        <end position="57"/>
    </location>
</feature>
<proteinExistence type="predicted"/>
<dbReference type="Proteomes" id="UP000256964">
    <property type="component" value="Unassembled WGS sequence"/>
</dbReference>
<dbReference type="AlphaFoldDB" id="A0A371D177"/>
<organism evidence="6 7">
    <name type="scientific">Lentinus brumalis</name>
    <dbReference type="NCBI Taxonomy" id="2498619"/>
    <lineage>
        <taxon>Eukaryota</taxon>
        <taxon>Fungi</taxon>
        <taxon>Dikarya</taxon>
        <taxon>Basidiomycota</taxon>
        <taxon>Agaricomycotina</taxon>
        <taxon>Agaricomycetes</taxon>
        <taxon>Polyporales</taxon>
        <taxon>Polyporaceae</taxon>
        <taxon>Lentinus</taxon>
    </lineage>
</organism>
<dbReference type="OrthoDB" id="2800788at2759"/>
<evidence type="ECO:0000256" key="5">
    <source>
        <dbReference type="SAM" id="Phobius"/>
    </source>
</evidence>